<dbReference type="EMBL" id="KJ433976">
    <property type="protein sequence ID" value="AHJ88530.1"/>
    <property type="molecule type" value="Genomic_DNA"/>
</dbReference>
<organism evidence="2 3">
    <name type="scientific">Mycobacterium phage Julie1</name>
    <dbReference type="NCBI Taxonomy" id="1463812"/>
    <lineage>
        <taxon>Viruses</taxon>
        <taxon>Duplodnaviria</taxon>
        <taxon>Heunggongvirae</taxon>
        <taxon>Uroviricota</taxon>
        <taxon>Caudoviricetes</taxon>
        <taxon>Bclasvirinae</taxon>
        <taxon>Julieunavirus</taxon>
        <taxon>Julieunavirus julie1</taxon>
    </lineage>
</organism>
<gene>
    <name evidence="2" type="ORF">Jolie1_030</name>
</gene>
<evidence type="ECO:0000313" key="2">
    <source>
        <dbReference type="EMBL" id="AHJ88530.1"/>
    </source>
</evidence>
<dbReference type="GeneID" id="18505894"/>
<accession>W8EEN8</accession>
<dbReference type="Proteomes" id="UP000203096">
    <property type="component" value="Segment"/>
</dbReference>
<dbReference type="RefSeq" id="YP_009009230.1">
    <property type="nucleotide sequence ID" value="NC_023600.1"/>
</dbReference>
<proteinExistence type="predicted"/>
<dbReference type="Pfam" id="PF23787">
    <property type="entry name" value="DUF7172"/>
    <property type="match status" value="1"/>
</dbReference>
<evidence type="ECO:0000313" key="3">
    <source>
        <dbReference type="Proteomes" id="UP000203096"/>
    </source>
</evidence>
<reference evidence="2 3" key="1">
    <citation type="journal article" date="2014" name="Genome Announc.">
        <title>Complete genome sequences of nine mycobacteriophages.</title>
        <authorList>
            <person name="Franceschelli J.J."/>
            <person name="Suarez C.A."/>
            <person name="Teran L."/>
            <person name="Raya R.R."/>
            <person name="Morbidoni H.R."/>
        </authorList>
    </citation>
    <scope>NUCLEOTIDE SEQUENCE [LARGE SCALE GENOMIC DNA]</scope>
</reference>
<sequence length="214" mass="23807">MNGQVCLGEHLVTDSQGNLQLAPWSVPRNVVDVKAQSGNDTTKLLITDTLPGRLLIDRLVDYTNDTPIEQDIRVMVTRRWRRWVTSNPNAVQFRDRWSSAITAADALEPVIPVEPTVASLFNGQVGSAGDMQSNTVAEPNPGLFHHWWGTGVAEEWLGPLKPGATIRVWYRQYCWTPGPFSDNANKNAPRHEAEAGWARIQLQTFPRAGRLVTG</sequence>
<dbReference type="KEGG" id="vg:18505894"/>
<name>W8EEN8_9CAUD</name>
<evidence type="ECO:0000259" key="1">
    <source>
        <dbReference type="Pfam" id="PF23787"/>
    </source>
</evidence>
<protein>
    <recommendedName>
        <fullName evidence="1">DUF7172 domain-containing protein</fullName>
    </recommendedName>
</protein>
<feature type="domain" description="DUF7172" evidence="1">
    <location>
        <begin position="1"/>
        <end position="208"/>
    </location>
</feature>
<keyword evidence="3" id="KW-1185">Reference proteome</keyword>
<dbReference type="InterPro" id="IPR055596">
    <property type="entry name" value="DUF7172"/>
</dbReference>